<comment type="cofactor">
    <cofactor evidence="1">
        <name>FAD</name>
        <dbReference type="ChEBI" id="CHEBI:57692"/>
    </cofactor>
</comment>
<dbReference type="Proteomes" id="UP001596504">
    <property type="component" value="Unassembled WGS sequence"/>
</dbReference>
<keyword evidence="4" id="KW-0274">FAD</keyword>
<keyword evidence="8" id="KW-1185">Reference proteome</keyword>
<evidence type="ECO:0000313" key="8">
    <source>
        <dbReference type="Proteomes" id="UP001596504"/>
    </source>
</evidence>
<feature type="domain" description="Acyl-CoA dehydrogenase/oxidase N-terminal" evidence="6">
    <location>
        <begin position="19"/>
        <end position="86"/>
    </location>
</feature>
<sequence length="372" mass="38191">MTRFNHRDALGGVLRTAVRARETDDLGRFPREAVRAAGRAGLLGLTLPTGLGGGGGGLVEAVEVVTCLARECASSAAVLAGHYAATAVLVGRAPGELLRQIASGEHLSALALAESGPRPLVPAAGARAHGGVVDLAARKTWVSAAGEADSYVWSSLPVGQRGGTTLWLVPAQAPGVCVPAEIDGVGLRGSAAAAVTADPVRVPESAVLGGDGAGTEIVLGTALPWHCALQGGLALGIMEAVLQRSVECVTGPQPSWARWQGPPAQQPEVRADLARMRAEVDAARLLLADAVGDSWHGGADLQRVLQARAITGERAVAVAELGMKVCGQFAFRKEFGLERRFRDAHTSAHGQISVDEALDLQGRVICGLAVLG</sequence>
<evidence type="ECO:0000256" key="2">
    <source>
        <dbReference type="ARBA" id="ARBA00009347"/>
    </source>
</evidence>
<feature type="domain" description="Acyl-CoA dehydrogenase/oxidase C-terminal" evidence="5">
    <location>
        <begin position="214"/>
        <end position="346"/>
    </location>
</feature>
<evidence type="ECO:0000259" key="6">
    <source>
        <dbReference type="Pfam" id="PF02771"/>
    </source>
</evidence>
<dbReference type="RefSeq" id="WP_380664352.1">
    <property type="nucleotide sequence ID" value="NZ_JBHTCJ010000001.1"/>
</dbReference>
<organism evidence="7 8">
    <name type="scientific">Saccharopolyspora griseoalba</name>
    <dbReference type="NCBI Taxonomy" id="1431848"/>
    <lineage>
        <taxon>Bacteria</taxon>
        <taxon>Bacillati</taxon>
        <taxon>Actinomycetota</taxon>
        <taxon>Actinomycetes</taxon>
        <taxon>Pseudonocardiales</taxon>
        <taxon>Pseudonocardiaceae</taxon>
        <taxon>Saccharopolyspora</taxon>
    </lineage>
</organism>
<dbReference type="PANTHER" id="PTHR43884">
    <property type="entry name" value="ACYL-COA DEHYDROGENASE"/>
    <property type="match status" value="1"/>
</dbReference>
<dbReference type="SUPFAM" id="SSF56645">
    <property type="entry name" value="Acyl-CoA dehydrogenase NM domain-like"/>
    <property type="match status" value="1"/>
</dbReference>
<comment type="similarity">
    <text evidence="2">Belongs to the acyl-CoA dehydrogenase family.</text>
</comment>
<name>A0ABW2LDG1_9PSEU</name>
<dbReference type="GO" id="GO:0016491">
    <property type="term" value="F:oxidoreductase activity"/>
    <property type="evidence" value="ECO:0007669"/>
    <property type="project" value="UniProtKB-KW"/>
</dbReference>
<dbReference type="Pfam" id="PF00441">
    <property type="entry name" value="Acyl-CoA_dh_1"/>
    <property type="match status" value="1"/>
</dbReference>
<dbReference type="InterPro" id="IPR046373">
    <property type="entry name" value="Acyl-CoA_Oxase/DH_mid-dom_sf"/>
</dbReference>
<comment type="caution">
    <text evidence="7">The sequence shown here is derived from an EMBL/GenBank/DDBJ whole genome shotgun (WGS) entry which is preliminary data.</text>
</comment>
<dbReference type="SUPFAM" id="SSF47203">
    <property type="entry name" value="Acyl-CoA dehydrogenase C-terminal domain-like"/>
    <property type="match status" value="1"/>
</dbReference>
<keyword evidence="3" id="KW-0285">Flavoprotein</keyword>
<dbReference type="InterPro" id="IPR013786">
    <property type="entry name" value="AcylCoA_DH/ox_N"/>
</dbReference>
<dbReference type="Gene3D" id="1.20.140.10">
    <property type="entry name" value="Butyryl-CoA Dehydrogenase, subunit A, domain 3"/>
    <property type="match status" value="1"/>
</dbReference>
<dbReference type="PIRSF" id="PIRSF016578">
    <property type="entry name" value="HsaA"/>
    <property type="match status" value="1"/>
</dbReference>
<keyword evidence="7" id="KW-0560">Oxidoreductase</keyword>
<evidence type="ECO:0000313" key="7">
    <source>
        <dbReference type="EMBL" id="MFC7340497.1"/>
    </source>
</evidence>
<dbReference type="EMBL" id="JBHTCJ010000001">
    <property type="protein sequence ID" value="MFC7340497.1"/>
    <property type="molecule type" value="Genomic_DNA"/>
</dbReference>
<dbReference type="Gene3D" id="2.40.110.10">
    <property type="entry name" value="Butyryl-CoA Dehydrogenase, subunit A, domain 2"/>
    <property type="match status" value="1"/>
</dbReference>
<dbReference type="InterPro" id="IPR036250">
    <property type="entry name" value="AcylCo_DH-like_C"/>
</dbReference>
<evidence type="ECO:0000256" key="1">
    <source>
        <dbReference type="ARBA" id="ARBA00001974"/>
    </source>
</evidence>
<evidence type="ECO:0000256" key="3">
    <source>
        <dbReference type="ARBA" id="ARBA00022630"/>
    </source>
</evidence>
<dbReference type="PANTHER" id="PTHR43884:SF12">
    <property type="entry name" value="ISOVALERYL-COA DEHYDROGENASE, MITOCHONDRIAL-RELATED"/>
    <property type="match status" value="1"/>
</dbReference>
<gene>
    <name evidence="7" type="ORF">ACFQRI_03670</name>
</gene>
<protein>
    <submittedName>
        <fullName evidence="7">Acyl-CoA dehydrogenase family protein</fullName>
        <ecNumber evidence="7">1.-.-.-</ecNumber>
    </submittedName>
</protein>
<dbReference type="EC" id="1.-.-.-" evidence="7"/>
<evidence type="ECO:0000256" key="4">
    <source>
        <dbReference type="ARBA" id="ARBA00022827"/>
    </source>
</evidence>
<dbReference type="InterPro" id="IPR009100">
    <property type="entry name" value="AcylCoA_DH/oxidase_NM_dom_sf"/>
</dbReference>
<reference evidence="8" key="1">
    <citation type="journal article" date="2019" name="Int. J. Syst. Evol. Microbiol.">
        <title>The Global Catalogue of Microorganisms (GCM) 10K type strain sequencing project: providing services to taxonomists for standard genome sequencing and annotation.</title>
        <authorList>
            <consortium name="The Broad Institute Genomics Platform"/>
            <consortium name="The Broad Institute Genome Sequencing Center for Infectious Disease"/>
            <person name="Wu L."/>
            <person name="Ma J."/>
        </authorList>
    </citation>
    <scope>NUCLEOTIDE SEQUENCE [LARGE SCALE GENOMIC DNA]</scope>
    <source>
        <strain evidence="8">WLHS5</strain>
    </source>
</reference>
<dbReference type="InterPro" id="IPR009075">
    <property type="entry name" value="AcylCo_DH/oxidase_C"/>
</dbReference>
<dbReference type="InterPro" id="IPR037069">
    <property type="entry name" value="AcylCoA_DH/ox_N_sf"/>
</dbReference>
<evidence type="ECO:0000259" key="5">
    <source>
        <dbReference type="Pfam" id="PF00441"/>
    </source>
</evidence>
<dbReference type="Pfam" id="PF02771">
    <property type="entry name" value="Acyl-CoA_dh_N"/>
    <property type="match status" value="1"/>
</dbReference>
<proteinExistence type="inferred from homology"/>
<accession>A0ABW2LDG1</accession>
<dbReference type="Gene3D" id="1.10.540.10">
    <property type="entry name" value="Acyl-CoA dehydrogenase/oxidase, N-terminal domain"/>
    <property type="match status" value="1"/>
</dbReference>